<evidence type="ECO:0000256" key="1">
    <source>
        <dbReference type="SAM" id="Phobius"/>
    </source>
</evidence>
<feature type="transmembrane region" description="Helical" evidence="1">
    <location>
        <begin position="117"/>
        <end position="137"/>
    </location>
</feature>
<feature type="transmembrane region" description="Helical" evidence="1">
    <location>
        <begin position="12"/>
        <end position="33"/>
    </location>
</feature>
<dbReference type="KEGG" id="pog:Pogu_1583"/>
<name>H6Q981_PYROT</name>
<feature type="transmembrane region" description="Helical" evidence="1">
    <location>
        <begin position="53"/>
        <end position="75"/>
    </location>
</feature>
<dbReference type="Proteomes" id="UP000009062">
    <property type="component" value="Chromosome"/>
</dbReference>
<feature type="transmembrane region" description="Helical" evidence="1">
    <location>
        <begin position="149"/>
        <end position="177"/>
    </location>
</feature>
<protein>
    <submittedName>
        <fullName evidence="2">Uncharacterized protein</fullName>
    </submittedName>
</protein>
<feature type="transmembrane region" description="Helical" evidence="1">
    <location>
        <begin position="87"/>
        <end position="105"/>
    </location>
</feature>
<dbReference type="eggNOG" id="arCOG03768">
    <property type="taxonomic scope" value="Archaea"/>
</dbReference>
<dbReference type="AlphaFoldDB" id="H6Q981"/>
<dbReference type="STRING" id="698757.Pogu_1583"/>
<dbReference type="EMBL" id="CP003316">
    <property type="protein sequence ID" value="AFA39610.1"/>
    <property type="molecule type" value="Genomic_DNA"/>
</dbReference>
<evidence type="ECO:0000313" key="3">
    <source>
        <dbReference type="Proteomes" id="UP000009062"/>
    </source>
</evidence>
<keyword evidence="1" id="KW-0472">Membrane</keyword>
<sequence>MGLDDLRQGLFALVIGLPILFFTVLGLVIASSYSYPREVVLPSGVKVTNPTGLAATFAVGLAAAGLLGYASWKMWRGYLHFLQDKAAAYGAAIFTAGWAVFLLIFPSAMSGDVGSTLLSAVLGIALMLVGYVMGFILPAYRLYDKTKDGVFLAAVVLYSVALVALITAYIGLVLMYIGVGRLAERQDAASQTTGQPR</sequence>
<keyword evidence="3" id="KW-1185">Reference proteome</keyword>
<evidence type="ECO:0000313" key="2">
    <source>
        <dbReference type="EMBL" id="AFA39610.1"/>
    </source>
</evidence>
<gene>
    <name evidence="2" type="ordered locus">Pogu_1583</name>
</gene>
<accession>H6Q981</accession>
<proteinExistence type="predicted"/>
<dbReference type="HOGENOM" id="CLU_1381456_0_0_2"/>
<organism evidence="2 3">
    <name type="scientific">Pyrobaculum oguniense (strain DSM 13380 / JCM 10595 / TE7)</name>
    <dbReference type="NCBI Taxonomy" id="698757"/>
    <lineage>
        <taxon>Archaea</taxon>
        <taxon>Thermoproteota</taxon>
        <taxon>Thermoprotei</taxon>
        <taxon>Thermoproteales</taxon>
        <taxon>Thermoproteaceae</taxon>
        <taxon>Pyrobaculum</taxon>
    </lineage>
</organism>
<keyword evidence="1" id="KW-0812">Transmembrane</keyword>
<keyword evidence="1" id="KW-1133">Transmembrane helix</keyword>
<reference evidence="2 3" key="1">
    <citation type="journal article" date="2012" name="Stand. Genomic Sci.">
        <title>Complete genome sequence of Pyrobaculum oguniense.</title>
        <authorList>
            <person name="Bernick D.L."/>
            <person name="Karplus K."/>
            <person name="Lui L.M."/>
            <person name="Coker J.K."/>
            <person name="Murphy J.N."/>
            <person name="Chan P.P."/>
            <person name="Cozen A.E."/>
            <person name="Lowe T.M."/>
        </authorList>
    </citation>
    <scope>NUCLEOTIDE SEQUENCE [LARGE SCALE GENOMIC DNA]</scope>
    <source>
        <strain evidence="2 3">TE7</strain>
    </source>
</reference>